<comment type="similarity">
    <text evidence="2 7">Belongs to the major facilitator superfamily. Sugar transporter (TC 2.A.1.1) family.</text>
</comment>
<dbReference type="GO" id="GO:0016020">
    <property type="term" value="C:membrane"/>
    <property type="evidence" value="ECO:0007669"/>
    <property type="project" value="UniProtKB-SubCell"/>
</dbReference>
<feature type="transmembrane region" description="Helical" evidence="8">
    <location>
        <begin position="358"/>
        <end position="380"/>
    </location>
</feature>
<dbReference type="OrthoDB" id="6612291at2759"/>
<feature type="transmembrane region" description="Helical" evidence="8">
    <location>
        <begin position="170"/>
        <end position="189"/>
    </location>
</feature>
<dbReference type="InterPro" id="IPR050360">
    <property type="entry name" value="MFS_Sugar_Transporters"/>
</dbReference>
<feature type="domain" description="Major facilitator superfamily (MFS) profile" evidence="10">
    <location>
        <begin position="9"/>
        <end position="446"/>
    </location>
</feature>
<keyword evidence="12" id="KW-1185">Reference proteome</keyword>
<evidence type="ECO:0000256" key="4">
    <source>
        <dbReference type="ARBA" id="ARBA00022692"/>
    </source>
</evidence>
<dbReference type="InParanoid" id="A0A2N3N869"/>
<evidence type="ECO:0000313" key="11">
    <source>
        <dbReference type="EMBL" id="PKS08643.1"/>
    </source>
</evidence>
<feature type="transmembrane region" description="Helical" evidence="8">
    <location>
        <begin position="50"/>
        <end position="70"/>
    </location>
</feature>
<dbReference type="PANTHER" id="PTHR48022">
    <property type="entry name" value="PLASTIDIC GLUCOSE TRANSPORTER 4"/>
    <property type="match status" value="1"/>
</dbReference>
<dbReference type="NCBIfam" id="TIGR00879">
    <property type="entry name" value="SP"/>
    <property type="match status" value="1"/>
</dbReference>
<keyword evidence="9" id="KW-0732">Signal</keyword>
<evidence type="ECO:0000313" key="12">
    <source>
        <dbReference type="Proteomes" id="UP000233524"/>
    </source>
</evidence>
<evidence type="ECO:0000256" key="1">
    <source>
        <dbReference type="ARBA" id="ARBA00004141"/>
    </source>
</evidence>
<dbReference type="InterPro" id="IPR005828">
    <property type="entry name" value="MFS_sugar_transport-like"/>
</dbReference>
<feature type="transmembrane region" description="Helical" evidence="8">
    <location>
        <begin position="423"/>
        <end position="441"/>
    </location>
</feature>
<proteinExistence type="inferred from homology"/>
<dbReference type="GO" id="GO:0005351">
    <property type="term" value="F:carbohydrate:proton symporter activity"/>
    <property type="evidence" value="ECO:0007669"/>
    <property type="project" value="TreeGrafter"/>
</dbReference>
<evidence type="ECO:0000256" key="2">
    <source>
        <dbReference type="ARBA" id="ARBA00010992"/>
    </source>
</evidence>
<feature type="transmembrane region" description="Helical" evidence="8">
    <location>
        <begin position="325"/>
        <end position="346"/>
    </location>
</feature>
<protein>
    <recommendedName>
        <fullName evidence="10">Major facilitator superfamily (MFS) profile domain-containing protein</fullName>
    </recommendedName>
</protein>
<keyword evidence="5 8" id="KW-1133">Transmembrane helix</keyword>
<evidence type="ECO:0000259" key="10">
    <source>
        <dbReference type="PROSITE" id="PS50850"/>
    </source>
</evidence>
<evidence type="ECO:0000256" key="7">
    <source>
        <dbReference type="RuleBase" id="RU003346"/>
    </source>
</evidence>
<dbReference type="VEuPathDB" id="FungiDB:jhhlp_005032"/>
<keyword evidence="3 7" id="KW-0813">Transport</keyword>
<comment type="caution">
    <text evidence="11">The sequence shown here is derived from an EMBL/GenBank/DDBJ whole genome shotgun (WGS) entry which is preliminary data.</text>
</comment>
<evidence type="ECO:0000256" key="6">
    <source>
        <dbReference type="ARBA" id="ARBA00023136"/>
    </source>
</evidence>
<dbReference type="PROSITE" id="PS50850">
    <property type="entry name" value="MFS"/>
    <property type="match status" value="1"/>
</dbReference>
<feature type="transmembrane region" description="Helical" evidence="8">
    <location>
        <begin position="290"/>
        <end position="313"/>
    </location>
</feature>
<organism evidence="11 12">
    <name type="scientific">Lomentospora prolificans</name>
    <dbReference type="NCBI Taxonomy" id="41688"/>
    <lineage>
        <taxon>Eukaryota</taxon>
        <taxon>Fungi</taxon>
        <taxon>Dikarya</taxon>
        <taxon>Ascomycota</taxon>
        <taxon>Pezizomycotina</taxon>
        <taxon>Sordariomycetes</taxon>
        <taxon>Hypocreomycetidae</taxon>
        <taxon>Microascales</taxon>
        <taxon>Microascaceae</taxon>
        <taxon>Lomentospora</taxon>
    </lineage>
</organism>
<accession>A0A2N3N869</accession>
<evidence type="ECO:0000256" key="9">
    <source>
        <dbReference type="SAM" id="SignalP"/>
    </source>
</evidence>
<evidence type="ECO:0000256" key="5">
    <source>
        <dbReference type="ARBA" id="ARBA00022989"/>
    </source>
</evidence>
<evidence type="ECO:0000256" key="8">
    <source>
        <dbReference type="SAM" id="Phobius"/>
    </source>
</evidence>
<name>A0A2N3N869_9PEZI</name>
<dbReference type="InterPro" id="IPR020846">
    <property type="entry name" value="MFS_dom"/>
</dbReference>
<dbReference type="FunFam" id="1.20.1250.20:FF:000134">
    <property type="entry name" value="MFS sugar transporter protein"/>
    <property type="match status" value="1"/>
</dbReference>
<dbReference type="InterPro" id="IPR036259">
    <property type="entry name" value="MFS_trans_sf"/>
</dbReference>
<keyword evidence="6 8" id="KW-0472">Membrane</keyword>
<dbReference type="Gene3D" id="1.20.1250.20">
    <property type="entry name" value="MFS general substrate transporter like domains"/>
    <property type="match status" value="1"/>
</dbReference>
<feature type="signal peptide" evidence="9">
    <location>
        <begin position="1"/>
        <end position="21"/>
    </location>
</feature>
<feature type="transmembrane region" description="Helical" evidence="8">
    <location>
        <begin position="77"/>
        <end position="97"/>
    </location>
</feature>
<feature type="chain" id="PRO_5014814011" description="Major facilitator superfamily (MFS) profile domain-containing protein" evidence="9">
    <location>
        <begin position="22"/>
        <end position="491"/>
    </location>
</feature>
<feature type="transmembrane region" description="Helical" evidence="8">
    <location>
        <begin position="136"/>
        <end position="158"/>
    </location>
</feature>
<sequence>MFSFAALINVLGASLAALGLGLDVGMISGTLVQPTFLSYFNNPTPSETGAVVAAFSAGGAIGAYGCAIVADRYGRVIGLLTGAIVAVIGAALQAGAVHIGMLIVGRLVNGIGAAQLLAVFPVYASEVAPPSIRGALGGLQMLMINCGIFIATAAGYGFGVHYADTRQWRGPLAIQAIPVALLIIVTFFLPESPRWLVSKGKDEKARAVLQKLHQGSATDAFIEGEFTEIKDQLQAEKEAFKPTWMEIARKPSWRKRVLLVCGLQIFGQLTGVNCVQYYAASIYQKLGFSIFDALTLNLIYGAMGLVFAIFWVINMDRIPRIRILILAEVMMAAALLVQSVLSAVYQGKEDPSKNALNAQVAMFFVFNLFFVAVGMLSWLIPPEMCPMIIRAKTNSISVSVNNIAGLVVAEVSPIALDAIGFKFFYVFVACDLVAALVYYFFYPETSKLTLEEIDVLFGDQIVEHVLQVDNNKASILHSEHVDEHVKRQDEA</sequence>
<feature type="transmembrane region" description="Helical" evidence="8">
    <location>
        <begin position="257"/>
        <end position="278"/>
    </location>
</feature>
<dbReference type="PANTHER" id="PTHR48022:SF37">
    <property type="entry name" value="MAJOR FACILITATOR SUPERFAMILY (MFS) PROFILE DOMAIN-CONTAINING PROTEIN-RELATED"/>
    <property type="match status" value="1"/>
</dbReference>
<feature type="transmembrane region" description="Helical" evidence="8">
    <location>
        <begin position="103"/>
        <end position="124"/>
    </location>
</feature>
<gene>
    <name evidence="11" type="ORF">jhhlp_005032</name>
</gene>
<reference evidence="11 12" key="1">
    <citation type="journal article" date="2017" name="G3 (Bethesda)">
        <title>First Draft Genome Sequence of the Pathogenic Fungus Lomentospora prolificans (Formerly Scedosporium prolificans).</title>
        <authorList>
            <person name="Luo R."/>
            <person name="Zimin A."/>
            <person name="Workman R."/>
            <person name="Fan Y."/>
            <person name="Pertea G."/>
            <person name="Grossman N."/>
            <person name="Wear M.P."/>
            <person name="Jia B."/>
            <person name="Miller H."/>
            <person name="Casadevall A."/>
            <person name="Timp W."/>
            <person name="Zhang S.X."/>
            <person name="Salzberg S.L."/>
        </authorList>
    </citation>
    <scope>NUCLEOTIDE SEQUENCE [LARGE SCALE GENOMIC DNA]</scope>
    <source>
        <strain evidence="11 12">JHH-5317</strain>
    </source>
</reference>
<keyword evidence="4 8" id="KW-0812">Transmembrane</keyword>
<dbReference type="EMBL" id="NLAX01000095">
    <property type="protein sequence ID" value="PKS08643.1"/>
    <property type="molecule type" value="Genomic_DNA"/>
</dbReference>
<evidence type="ECO:0000256" key="3">
    <source>
        <dbReference type="ARBA" id="ARBA00022448"/>
    </source>
</evidence>
<dbReference type="SUPFAM" id="SSF103473">
    <property type="entry name" value="MFS general substrate transporter"/>
    <property type="match status" value="1"/>
</dbReference>
<dbReference type="Pfam" id="PF00083">
    <property type="entry name" value="Sugar_tr"/>
    <property type="match status" value="1"/>
</dbReference>
<comment type="subcellular location">
    <subcellularLocation>
        <location evidence="1">Membrane</location>
        <topology evidence="1">Multi-pass membrane protein</topology>
    </subcellularLocation>
</comment>
<dbReference type="AlphaFoldDB" id="A0A2N3N869"/>
<dbReference type="InterPro" id="IPR003663">
    <property type="entry name" value="Sugar/inositol_transpt"/>
</dbReference>
<dbReference type="Proteomes" id="UP000233524">
    <property type="component" value="Unassembled WGS sequence"/>
</dbReference>
<dbReference type="PRINTS" id="PR00171">
    <property type="entry name" value="SUGRTRNSPORT"/>
</dbReference>